<evidence type="ECO:0000259" key="5">
    <source>
        <dbReference type="SMART" id="SM00642"/>
    </source>
</evidence>
<evidence type="ECO:0000256" key="1">
    <source>
        <dbReference type="ARBA" id="ARBA00008061"/>
    </source>
</evidence>
<organism evidence="6 7">
    <name type="scientific">Candidatus Faecalibacterium faecipullorum</name>
    <dbReference type="NCBI Taxonomy" id="2838578"/>
    <lineage>
        <taxon>Bacteria</taxon>
        <taxon>Bacillati</taxon>
        <taxon>Bacillota</taxon>
        <taxon>Clostridia</taxon>
        <taxon>Eubacteriales</taxon>
        <taxon>Oscillospiraceae</taxon>
        <taxon>Faecalibacterium</taxon>
    </lineage>
</organism>
<evidence type="ECO:0000256" key="2">
    <source>
        <dbReference type="ARBA" id="ARBA00022801"/>
    </source>
</evidence>
<dbReference type="SUPFAM" id="SSF51445">
    <property type="entry name" value="(Trans)glycosidases"/>
    <property type="match status" value="1"/>
</dbReference>
<evidence type="ECO:0000256" key="3">
    <source>
        <dbReference type="ARBA" id="ARBA00023001"/>
    </source>
</evidence>
<gene>
    <name evidence="6" type="ORF">H9771_05980</name>
</gene>
<keyword evidence="3" id="KW-0119">Carbohydrate metabolism</keyword>
<keyword evidence="2 6" id="KW-0378">Hydrolase</keyword>
<dbReference type="InterPro" id="IPR017853">
    <property type="entry name" value="GH"/>
</dbReference>
<evidence type="ECO:0000313" key="6">
    <source>
        <dbReference type="EMBL" id="HJB59188.1"/>
    </source>
</evidence>
<proteinExistence type="inferred from homology"/>
<reference evidence="6" key="2">
    <citation type="submission" date="2021-04" db="EMBL/GenBank/DDBJ databases">
        <authorList>
            <person name="Gilroy R."/>
        </authorList>
    </citation>
    <scope>NUCLEOTIDE SEQUENCE</scope>
    <source>
        <strain evidence="6">ChiHjej9B8-13557</strain>
    </source>
</reference>
<dbReference type="Pfam" id="PF00128">
    <property type="entry name" value="Alpha-amylase"/>
    <property type="match status" value="1"/>
</dbReference>
<dbReference type="Gene3D" id="3.20.20.80">
    <property type="entry name" value="Glycosidases"/>
    <property type="match status" value="1"/>
</dbReference>
<keyword evidence="3" id="KW-0624">Polysaccharide degradation</keyword>
<dbReference type="EMBL" id="DWXX01000101">
    <property type="protein sequence ID" value="HJB59188.1"/>
    <property type="molecule type" value="Genomic_DNA"/>
</dbReference>
<name>A0A9D2S6V3_9FIRM</name>
<comment type="caution">
    <text evidence="6">The sequence shown here is derived from an EMBL/GenBank/DDBJ whole genome shotgun (WGS) entry which is preliminary data.</text>
</comment>
<keyword evidence="4" id="KW-0326">Glycosidase</keyword>
<evidence type="ECO:0000313" key="7">
    <source>
        <dbReference type="Proteomes" id="UP000824211"/>
    </source>
</evidence>
<dbReference type="GO" id="GO:0030245">
    <property type="term" value="P:cellulose catabolic process"/>
    <property type="evidence" value="ECO:0007669"/>
    <property type="project" value="UniProtKB-KW"/>
</dbReference>
<reference evidence="6" key="1">
    <citation type="journal article" date="2021" name="PeerJ">
        <title>Extensive microbial diversity within the chicken gut microbiome revealed by metagenomics and culture.</title>
        <authorList>
            <person name="Gilroy R."/>
            <person name="Ravi A."/>
            <person name="Getino M."/>
            <person name="Pursley I."/>
            <person name="Horton D.L."/>
            <person name="Alikhan N.F."/>
            <person name="Baker D."/>
            <person name="Gharbi K."/>
            <person name="Hall N."/>
            <person name="Watson M."/>
            <person name="Adriaenssens E.M."/>
            <person name="Foster-Nyarko E."/>
            <person name="Jarju S."/>
            <person name="Secka A."/>
            <person name="Antonio M."/>
            <person name="Oren A."/>
            <person name="Chaudhuri R.R."/>
            <person name="La Ragione R."/>
            <person name="Hildebrand F."/>
            <person name="Pallen M.J."/>
        </authorList>
    </citation>
    <scope>NUCLEOTIDE SEQUENCE</scope>
    <source>
        <strain evidence="6">ChiHjej9B8-13557</strain>
    </source>
</reference>
<comment type="similarity">
    <text evidence="1">Belongs to the glycosyl hydrolase 13 family.</text>
</comment>
<dbReference type="GO" id="GO:0004553">
    <property type="term" value="F:hydrolase activity, hydrolyzing O-glycosyl compounds"/>
    <property type="evidence" value="ECO:0007669"/>
    <property type="project" value="InterPro"/>
</dbReference>
<dbReference type="PANTHER" id="PTHR10357">
    <property type="entry name" value="ALPHA-AMYLASE FAMILY MEMBER"/>
    <property type="match status" value="1"/>
</dbReference>
<protein>
    <submittedName>
        <fullName evidence="6">Glycoside hydrolase family 13 protein</fullName>
    </submittedName>
</protein>
<sequence length="570" mass="63971">MDLAAVYHEARTPMCCAVDDDTLCITLRTGREVEGVTLIFADPYEAGIAGGEEAWQGRRMAMAPGFELEHHRLWTARLRPPYHRLRYCFELAEGAARWYYYEDGLRERLQLDNKVQPFTMPWMNAADRIAPPAWVRQTVWYQIFPDRFCRGGSGRPGALPWRDGPVTNAERFGGDLAGITQKLPYLARLGVNGLYLNPIFAASSVHKYDTADYTAIDPDFGTEADMEQLVRTAHSLGIRVMVDAVFNHCGPQFAPWRDVVARGPASPYWKWFLVHRWPFAEGDTRDGRYDSFAFHGGMPKLNTGEPAVQEYFISLCEGWVRRYGIDGIRFDVGNEISHAFLRRLRARLKAVDPELYLLGEIWHDAPAWLEGDEYDAVMHYPLQSAVRRFFEDKDASAAAFGWDVGRCMSVYAPQVNEAQFTLLDSHDTIRLRSRVPDEAACWQQLAALFTLPGSPCILYGTEVMLPGGPDPDCRRCMPWDVIEAQGPAAALCTLIALRRQESALQGCEIEFLPGPRRLVRYRRGGPDGRLEVCLNAGRSPEPLGAGGEALLALGWADGLLAPGGVLIRRI</sequence>
<dbReference type="Gene3D" id="2.60.40.10">
    <property type="entry name" value="Immunoglobulins"/>
    <property type="match status" value="1"/>
</dbReference>
<dbReference type="InterPro" id="IPR014756">
    <property type="entry name" value="Ig_E-set"/>
</dbReference>
<dbReference type="CDD" id="cd11338">
    <property type="entry name" value="AmyAc_CMD"/>
    <property type="match status" value="1"/>
</dbReference>
<keyword evidence="3" id="KW-0136">Cellulose degradation</keyword>
<dbReference type="PANTHER" id="PTHR10357:SF210">
    <property type="entry name" value="MALTODEXTRIN GLUCOSIDASE"/>
    <property type="match status" value="1"/>
</dbReference>
<feature type="domain" description="Glycosyl hydrolase family 13 catalytic" evidence="5">
    <location>
        <begin position="142"/>
        <end position="498"/>
    </location>
</feature>
<dbReference type="SUPFAM" id="SSF81296">
    <property type="entry name" value="E set domains"/>
    <property type="match status" value="1"/>
</dbReference>
<accession>A0A9D2S6V3</accession>
<evidence type="ECO:0000256" key="4">
    <source>
        <dbReference type="ARBA" id="ARBA00023295"/>
    </source>
</evidence>
<dbReference type="Pfam" id="PF02903">
    <property type="entry name" value="Alpha-amylase_N"/>
    <property type="match status" value="1"/>
</dbReference>
<dbReference type="Gene3D" id="3.90.400.10">
    <property type="entry name" value="Oligo-1,6-glucosidase, Domain 2"/>
    <property type="match status" value="1"/>
</dbReference>
<dbReference type="Proteomes" id="UP000824211">
    <property type="component" value="Unassembled WGS sequence"/>
</dbReference>
<dbReference type="SMART" id="SM00642">
    <property type="entry name" value="Aamy"/>
    <property type="match status" value="1"/>
</dbReference>
<dbReference type="InterPro" id="IPR045857">
    <property type="entry name" value="O16G_dom_2"/>
</dbReference>
<dbReference type="CDD" id="cd02857">
    <property type="entry name" value="E_set_CDase_PDE_N"/>
    <property type="match status" value="1"/>
</dbReference>
<dbReference type="AlphaFoldDB" id="A0A9D2S6V3"/>
<dbReference type="InterPro" id="IPR004185">
    <property type="entry name" value="Glyco_hydro_13_lg-like_dom"/>
</dbReference>
<dbReference type="InterPro" id="IPR013783">
    <property type="entry name" value="Ig-like_fold"/>
</dbReference>
<dbReference type="InterPro" id="IPR006047">
    <property type="entry name" value="GH13_cat_dom"/>
</dbReference>